<dbReference type="EMBL" id="CP113520">
    <property type="protein sequence ID" value="WAJ26564.1"/>
    <property type="molecule type" value="Genomic_DNA"/>
</dbReference>
<evidence type="ECO:0000313" key="2">
    <source>
        <dbReference type="Proteomes" id="UP001163223"/>
    </source>
</evidence>
<keyword evidence="2" id="KW-1185">Reference proteome</keyword>
<reference evidence="1" key="1">
    <citation type="submission" date="2022-11" db="EMBL/GenBank/DDBJ databases">
        <title>beta-Carotene-producing bacterium, Jeongeuplla avenae sp. nov., alleviates the salt stress of Arabidopsis seedlings.</title>
        <authorList>
            <person name="Jiang L."/>
            <person name="Lee J."/>
        </authorList>
    </citation>
    <scope>NUCLEOTIDE SEQUENCE</scope>
    <source>
        <strain evidence="1">DY_R2A_6</strain>
    </source>
</reference>
<name>A0ACD4NIF5_9HYPH</name>
<evidence type="ECO:0000313" key="1">
    <source>
        <dbReference type="EMBL" id="WAJ26564.1"/>
    </source>
</evidence>
<gene>
    <name evidence="1" type="ORF">OXU80_16985</name>
</gene>
<accession>A0ACD4NIF5</accession>
<dbReference type="Proteomes" id="UP001163223">
    <property type="component" value="Chromosome"/>
</dbReference>
<proteinExistence type="predicted"/>
<sequence length="323" mass="34317">MIGDSAFAAFADNLRRTRGLYAKADVAVATRRLGLSSESVVPVGDDCAAIPEHDGWLLFSTEGFANEFVAGDPWYAGWCGIAANMANVAAMGGRAIAVVDSLWSPSDVHADPVLRGLRDAAGAFSVPIVGGHTNLQSDRSQLSVSVLGRTRHLLSGFEARSGERLVAVFDLRGRFREPFNHWDAATNASGERLRGDLDILPQLAEAGLCRAARDIGQGGLIGTAAMLSEGSGVSVELDLDAVPRPEGVCDARWMQAVPSYGFLLSVQPKDVEAVLSAFRRRSIAAAEVGRLMPGSHLRLRSGGYQETIWDVAREPLTGCKATA</sequence>
<protein>
    <submittedName>
        <fullName evidence="1">Sll0787 family AIR synthase-like protein</fullName>
    </submittedName>
</protein>
<organism evidence="1 2">
    <name type="scientific">Antarcticirhabdus aurantiaca</name>
    <dbReference type="NCBI Taxonomy" id="2606717"/>
    <lineage>
        <taxon>Bacteria</taxon>
        <taxon>Pseudomonadati</taxon>
        <taxon>Pseudomonadota</taxon>
        <taxon>Alphaproteobacteria</taxon>
        <taxon>Hyphomicrobiales</taxon>
        <taxon>Aurantimonadaceae</taxon>
        <taxon>Antarcticirhabdus</taxon>
    </lineage>
</organism>